<dbReference type="Pfam" id="PF00188">
    <property type="entry name" value="CAP"/>
    <property type="match status" value="1"/>
</dbReference>
<proteinExistence type="predicted"/>
<feature type="region of interest" description="Disordered" evidence="1">
    <location>
        <begin position="1"/>
        <end position="33"/>
    </location>
</feature>
<reference evidence="5" key="1">
    <citation type="journal article" date="2019" name="Int. J. Syst. Evol. Microbiol.">
        <title>The Global Catalogue of Microorganisms (GCM) 10K type strain sequencing project: providing services to taxonomists for standard genome sequencing and annotation.</title>
        <authorList>
            <consortium name="The Broad Institute Genomics Platform"/>
            <consortium name="The Broad Institute Genome Sequencing Center for Infectious Disease"/>
            <person name="Wu L."/>
            <person name="Ma J."/>
        </authorList>
    </citation>
    <scope>NUCLEOTIDE SEQUENCE [LARGE SCALE GENOMIC DNA]</scope>
    <source>
        <strain evidence="5">JCM 13581</strain>
    </source>
</reference>
<dbReference type="Gene3D" id="3.40.33.10">
    <property type="entry name" value="CAP"/>
    <property type="match status" value="1"/>
</dbReference>
<dbReference type="CDD" id="cd05379">
    <property type="entry name" value="CAP_bacterial"/>
    <property type="match status" value="1"/>
</dbReference>
<feature type="domain" description="SCP" evidence="3">
    <location>
        <begin position="182"/>
        <end position="296"/>
    </location>
</feature>
<keyword evidence="2" id="KW-1133">Transmembrane helix</keyword>
<dbReference type="InterPro" id="IPR035940">
    <property type="entry name" value="CAP_sf"/>
</dbReference>
<dbReference type="SUPFAM" id="SSF55797">
    <property type="entry name" value="PR-1-like"/>
    <property type="match status" value="1"/>
</dbReference>
<comment type="caution">
    <text evidence="4">The sequence shown here is derived from an EMBL/GenBank/DDBJ whole genome shotgun (WGS) entry which is preliminary data.</text>
</comment>
<evidence type="ECO:0000256" key="2">
    <source>
        <dbReference type="SAM" id="Phobius"/>
    </source>
</evidence>
<feature type="compositionally biased region" description="Low complexity" evidence="1">
    <location>
        <begin position="97"/>
        <end position="107"/>
    </location>
</feature>
<feature type="region of interest" description="Disordered" evidence="1">
    <location>
        <begin position="47"/>
        <end position="178"/>
    </location>
</feature>
<dbReference type="InterPro" id="IPR014044">
    <property type="entry name" value="CAP_dom"/>
</dbReference>
<evidence type="ECO:0000256" key="1">
    <source>
        <dbReference type="SAM" id="MobiDB-lite"/>
    </source>
</evidence>
<feature type="compositionally biased region" description="Basic and acidic residues" evidence="1">
    <location>
        <begin position="62"/>
        <end position="73"/>
    </location>
</feature>
<protein>
    <submittedName>
        <fullName evidence="4">CAP domain-containing protein</fullName>
    </submittedName>
</protein>
<keyword evidence="2" id="KW-0472">Membrane</keyword>
<feature type="compositionally biased region" description="Basic and acidic residues" evidence="1">
    <location>
        <begin position="83"/>
        <end position="96"/>
    </location>
</feature>
<gene>
    <name evidence="4" type="ORF">GCM10009716_05330</name>
</gene>
<dbReference type="PANTHER" id="PTHR31157:SF1">
    <property type="entry name" value="SCP DOMAIN-CONTAINING PROTEIN"/>
    <property type="match status" value="1"/>
</dbReference>
<evidence type="ECO:0000313" key="4">
    <source>
        <dbReference type="EMBL" id="GAA1898422.1"/>
    </source>
</evidence>
<feature type="compositionally biased region" description="Low complexity" evidence="1">
    <location>
        <begin position="133"/>
        <end position="178"/>
    </location>
</feature>
<dbReference type="Proteomes" id="UP001501303">
    <property type="component" value="Unassembled WGS sequence"/>
</dbReference>
<feature type="transmembrane region" description="Helical" evidence="2">
    <location>
        <begin position="32"/>
        <end position="54"/>
    </location>
</feature>
<keyword evidence="5" id="KW-1185">Reference proteome</keyword>
<accession>A0ABP5A3X0</accession>
<dbReference type="PANTHER" id="PTHR31157">
    <property type="entry name" value="SCP DOMAIN-CONTAINING PROTEIN"/>
    <property type="match status" value="1"/>
</dbReference>
<organism evidence="4 5">
    <name type="scientific">Streptomyces sodiiphilus</name>
    <dbReference type="NCBI Taxonomy" id="226217"/>
    <lineage>
        <taxon>Bacteria</taxon>
        <taxon>Bacillati</taxon>
        <taxon>Actinomycetota</taxon>
        <taxon>Actinomycetes</taxon>
        <taxon>Kitasatosporales</taxon>
        <taxon>Streptomycetaceae</taxon>
        <taxon>Streptomyces</taxon>
    </lineage>
</organism>
<keyword evidence="2" id="KW-0812">Transmembrane</keyword>
<dbReference type="RefSeq" id="WP_344258485.1">
    <property type="nucleotide sequence ID" value="NZ_BAAAMJ010000006.1"/>
</dbReference>
<sequence length="298" mass="31173">MGRHRRAAQEAPVQTGSRRGAHRKQSPARTGLLGASAALTVGAMAMGSGVLPGAGERFTLNDSRDIQAHEGGRSLHTGSPTPDVDRTEERSSRDTSRSPSPTPSATEETQDPSPEPEESEETPEPEETEESEPTASAPASTPAAAPNTSAPAPAPTTSSPTAAPSSSSPSSDPAQSEAAAVLQLVNQERAKAGCQPVTHDAPLARLATDFSRDMAERGFFSHTDPDGRSPWDRAEAAGIRNLGGENIARGQRNAAAVMEAWMNSDGHRANILNCNFKTLGVGVHHGSGGPWWTQNFGY</sequence>
<feature type="compositionally biased region" description="Acidic residues" evidence="1">
    <location>
        <begin position="108"/>
        <end position="132"/>
    </location>
</feature>
<evidence type="ECO:0000313" key="5">
    <source>
        <dbReference type="Proteomes" id="UP001501303"/>
    </source>
</evidence>
<dbReference type="EMBL" id="BAAAMJ010000006">
    <property type="protein sequence ID" value="GAA1898422.1"/>
    <property type="molecule type" value="Genomic_DNA"/>
</dbReference>
<evidence type="ECO:0000259" key="3">
    <source>
        <dbReference type="Pfam" id="PF00188"/>
    </source>
</evidence>
<name>A0ABP5A3X0_9ACTN</name>